<dbReference type="GO" id="GO:0032259">
    <property type="term" value="P:methylation"/>
    <property type="evidence" value="ECO:0007669"/>
    <property type="project" value="UniProtKB-KW"/>
</dbReference>
<reference evidence="3 4" key="2">
    <citation type="submission" date="2016-08" db="EMBL/GenBank/DDBJ databases">
        <title>Pervasive Adenine N6-methylation of Active Genes in Fungi.</title>
        <authorList>
            <consortium name="DOE Joint Genome Institute"/>
            <person name="Mondo S.J."/>
            <person name="Dannebaum R.O."/>
            <person name="Kuo R.C."/>
            <person name="Labutti K."/>
            <person name="Haridas S."/>
            <person name="Kuo A."/>
            <person name="Salamov A."/>
            <person name="Ahrendt S.R."/>
            <person name="Lipzen A."/>
            <person name="Sullivan W."/>
            <person name="Andreopoulos W.B."/>
            <person name="Clum A."/>
            <person name="Lindquist E."/>
            <person name="Daum C."/>
            <person name="Ramamoorthy G.K."/>
            <person name="Gryganskyi A."/>
            <person name="Culley D."/>
            <person name="Magnuson J.K."/>
            <person name="James T.Y."/>
            <person name="O'Malley M.A."/>
            <person name="Stajich J.E."/>
            <person name="Spatafora J.W."/>
            <person name="Visel A."/>
            <person name="Grigoriev I.V."/>
        </authorList>
    </citation>
    <scope>NUCLEOTIDE SEQUENCE [LARGE SCALE GENOMIC DNA]</scope>
    <source>
        <strain evidence="3 4">S4</strain>
    </source>
</reference>
<dbReference type="Gene3D" id="3.40.50.150">
    <property type="entry name" value="Vaccinia Virus protein VP39"/>
    <property type="match status" value="1"/>
</dbReference>
<dbReference type="InterPro" id="IPR016874">
    <property type="entry name" value="TcmP-like"/>
</dbReference>
<accession>A0A1Y1XGG7</accession>
<name>A0A1Y1XGG7_9FUNG</name>
<dbReference type="OrthoDB" id="203237at2759"/>
<dbReference type="EMBL" id="MCFG01000045">
    <property type="protein sequence ID" value="ORX84813.1"/>
    <property type="molecule type" value="Genomic_DNA"/>
</dbReference>
<dbReference type="AlphaFoldDB" id="A0A1Y1XGG7"/>
<organism evidence="3 4">
    <name type="scientific">Anaeromyces robustus</name>
    <dbReference type="NCBI Taxonomy" id="1754192"/>
    <lineage>
        <taxon>Eukaryota</taxon>
        <taxon>Fungi</taxon>
        <taxon>Fungi incertae sedis</taxon>
        <taxon>Chytridiomycota</taxon>
        <taxon>Chytridiomycota incertae sedis</taxon>
        <taxon>Neocallimastigomycetes</taxon>
        <taxon>Neocallimastigales</taxon>
        <taxon>Neocallimastigaceae</taxon>
        <taxon>Anaeromyces</taxon>
    </lineage>
</organism>
<dbReference type="STRING" id="1754192.A0A1Y1XGG7"/>
<evidence type="ECO:0000256" key="1">
    <source>
        <dbReference type="ARBA" id="ARBA00022603"/>
    </source>
</evidence>
<dbReference type="PANTHER" id="PTHR43619">
    <property type="entry name" value="S-ADENOSYL-L-METHIONINE-DEPENDENT METHYLTRANSFERASE YKTD-RELATED"/>
    <property type="match status" value="1"/>
</dbReference>
<sequence length="274" mass="31635">MVTANATEKISLGTVQETLLIPLYFRAKETKKENGSINDPQAVELVDKIDYDFSKFDSGKGSELGIIARTVILDKEVQKYIDEHPDCVVINIGCGLCTRNLRLDLKQAKWYNLDFPDVIEVRKKFLKTKENCYVIAKSCFDETWPNDVNAENKDVLILCEGVFMYFTEDEVKKLIQIIKKNYKKSTLYVEIMHTFMAKHSNMHDTVTKTNATFNWGIGQARDMAKLDPGLKYITEWNFVDKMADLNDNFLLKISAKVHFFKNFCNKYGVFELTQ</sequence>
<dbReference type="InterPro" id="IPR007213">
    <property type="entry name" value="Ppm1/Ppm2/Tcmp"/>
</dbReference>
<keyword evidence="1 3" id="KW-0489">Methyltransferase</keyword>
<dbReference type="GO" id="GO:0008168">
    <property type="term" value="F:methyltransferase activity"/>
    <property type="evidence" value="ECO:0007669"/>
    <property type="project" value="UniProtKB-KW"/>
</dbReference>
<reference evidence="3 4" key="1">
    <citation type="submission" date="2016-08" db="EMBL/GenBank/DDBJ databases">
        <title>A Parts List for Fungal Cellulosomes Revealed by Comparative Genomics.</title>
        <authorList>
            <consortium name="DOE Joint Genome Institute"/>
            <person name="Haitjema C.H."/>
            <person name="Gilmore S.P."/>
            <person name="Henske J.K."/>
            <person name="Solomon K.V."/>
            <person name="De Groot R."/>
            <person name="Kuo A."/>
            <person name="Mondo S.J."/>
            <person name="Salamov A.A."/>
            <person name="Labutti K."/>
            <person name="Zhao Z."/>
            <person name="Chiniquy J."/>
            <person name="Barry K."/>
            <person name="Brewer H.M."/>
            <person name="Purvine S.O."/>
            <person name="Wright A.T."/>
            <person name="Boxma B."/>
            <person name="Van Alen T."/>
            <person name="Hackstein J.H."/>
            <person name="Baker S.E."/>
            <person name="Grigoriev I.V."/>
            <person name="O'Malley M.A."/>
        </authorList>
    </citation>
    <scope>NUCLEOTIDE SEQUENCE [LARGE SCALE GENOMIC DNA]</scope>
    <source>
        <strain evidence="3 4">S4</strain>
    </source>
</reference>
<evidence type="ECO:0000256" key="2">
    <source>
        <dbReference type="ARBA" id="ARBA00022679"/>
    </source>
</evidence>
<dbReference type="Pfam" id="PF04072">
    <property type="entry name" value="LCM"/>
    <property type="match status" value="1"/>
</dbReference>
<proteinExistence type="predicted"/>
<protein>
    <submittedName>
        <fullName evidence="3">Polyketide synthesis O-methyltransferase</fullName>
    </submittedName>
</protein>
<comment type="caution">
    <text evidence="3">The sequence shown here is derived from an EMBL/GenBank/DDBJ whole genome shotgun (WGS) entry which is preliminary data.</text>
</comment>
<dbReference type="PIRSF" id="PIRSF028177">
    <property type="entry name" value="Polyketide_synth_Omtfrase_TcmP"/>
    <property type="match status" value="1"/>
</dbReference>
<dbReference type="SUPFAM" id="SSF53335">
    <property type="entry name" value="S-adenosyl-L-methionine-dependent methyltransferases"/>
    <property type="match status" value="1"/>
</dbReference>
<keyword evidence="2 3" id="KW-0808">Transferase</keyword>
<dbReference type="PANTHER" id="PTHR43619:SF2">
    <property type="entry name" value="S-ADENOSYL-L-METHIONINE-DEPENDENT METHYLTRANSFERASES SUPERFAMILY PROTEIN"/>
    <property type="match status" value="1"/>
</dbReference>
<evidence type="ECO:0000313" key="4">
    <source>
        <dbReference type="Proteomes" id="UP000193944"/>
    </source>
</evidence>
<keyword evidence="4" id="KW-1185">Reference proteome</keyword>
<gene>
    <name evidence="3" type="ORF">BCR32DRAFT_325734</name>
</gene>
<evidence type="ECO:0000313" key="3">
    <source>
        <dbReference type="EMBL" id="ORX84813.1"/>
    </source>
</evidence>
<dbReference type="InterPro" id="IPR029063">
    <property type="entry name" value="SAM-dependent_MTases_sf"/>
</dbReference>
<dbReference type="Proteomes" id="UP000193944">
    <property type="component" value="Unassembled WGS sequence"/>
</dbReference>